<name>A0A839TDD0_9GAMM</name>
<sequence length="80" mass="9315">MRKEVMLAHGLLVFRVVYKRFIKQMSKITSKSGGVKRVIGKVNLIADKISYNKLFRIASVISEFRYDTYDTRGKDVSEKR</sequence>
<dbReference type="EMBL" id="JACHXL010000004">
    <property type="protein sequence ID" value="MBB3107441.1"/>
    <property type="molecule type" value="Genomic_DNA"/>
</dbReference>
<dbReference type="Proteomes" id="UP000588111">
    <property type="component" value="Unassembled WGS sequence"/>
</dbReference>
<protein>
    <submittedName>
        <fullName evidence="1">Uncharacterized protein</fullName>
    </submittedName>
</protein>
<keyword evidence="2" id="KW-1185">Reference proteome</keyword>
<organism evidence="1 2">
    <name type="scientific">Psychrobacter luti</name>
    <dbReference type="NCBI Taxonomy" id="198481"/>
    <lineage>
        <taxon>Bacteria</taxon>
        <taxon>Pseudomonadati</taxon>
        <taxon>Pseudomonadota</taxon>
        <taxon>Gammaproteobacteria</taxon>
        <taxon>Moraxellales</taxon>
        <taxon>Moraxellaceae</taxon>
        <taxon>Psychrobacter</taxon>
    </lineage>
</organism>
<dbReference type="AlphaFoldDB" id="A0A839TDD0"/>
<accession>A0A839TDD0</accession>
<proteinExistence type="predicted"/>
<evidence type="ECO:0000313" key="2">
    <source>
        <dbReference type="Proteomes" id="UP000588111"/>
    </source>
</evidence>
<reference evidence="1 2" key="1">
    <citation type="submission" date="2020-08" db="EMBL/GenBank/DDBJ databases">
        <title>Genomic Encyclopedia of Type Strains, Phase III (KMG-III): the genomes of soil and plant-associated and newly described type strains.</title>
        <authorList>
            <person name="Whitman W."/>
        </authorList>
    </citation>
    <scope>NUCLEOTIDE SEQUENCE [LARGE SCALE GENOMIC DNA]</scope>
    <source>
        <strain evidence="1 2">CECT 5885</strain>
    </source>
</reference>
<gene>
    <name evidence="1" type="ORF">FHS24_001966</name>
</gene>
<evidence type="ECO:0000313" key="1">
    <source>
        <dbReference type="EMBL" id="MBB3107441.1"/>
    </source>
</evidence>
<comment type="caution">
    <text evidence="1">The sequence shown here is derived from an EMBL/GenBank/DDBJ whole genome shotgun (WGS) entry which is preliminary data.</text>
</comment>